<dbReference type="VEuPathDB" id="FungiDB:CCM_07331"/>
<feature type="compositionally biased region" description="Basic residues" evidence="1">
    <location>
        <begin position="373"/>
        <end position="387"/>
    </location>
</feature>
<dbReference type="InParanoid" id="G3JPN0"/>
<dbReference type="EMBL" id="JH126404">
    <property type="protein sequence ID" value="EGX89079.1"/>
    <property type="molecule type" value="Genomic_DNA"/>
</dbReference>
<protein>
    <submittedName>
        <fullName evidence="3">Uncharacterized protein</fullName>
    </submittedName>
</protein>
<keyword evidence="2" id="KW-0812">Transmembrane</keyword>
<feature type="transmembrane region" description="Helical" evidence="2">
    <location>
        <begin position="270"/>
        <end position="288"/>
    </location>
</feature>
<dbReference type="KEGG" id="cmt:CCM_07331"/>
<gene>
    <name evidence="3" type="ORF">CCM_07331</name>
</gene>
<feature type="region of interest" description="Disordered" evidence="1">
    <location>
        <begin position="373"/>
        <end position="426"/>
    </location>
</feature>
<keyword evidence="2" id="KW-1133">Transmembrane helix</keyword>
<feature type="compositionally biased region" description="Basic and acidic residues" evidence="1">
    <location>
        <begin position="462"/>
        <end position="475"/>
    </location>
</feature>
<dbReference type="GeneID" id="18169342"/>
<dbReference type="RefSeq" id="XP_006672535.1">
    <property type="nucleotide sequence ID" value="XM_006672472.1"/>
</dbReference>
<reference evidence="3 4" key="1">
    <citation type="journal article" date="2011" name="Genome Biol.">
        <title>Genome sequence of the insect pathogenic fungus Cordyceps militaris, a valued traditional Chinese medicine.</title>
        <authorList>
            <person name="Zheng P."/>
            <person name="Xia Y."/>
            <person name="Xiao G."/>
            <person name="Xiong C."/>
            <person name="Hu X."/>
            <person name="Zhang S."/>
            <person name="Zheng H."/>
            <person name="Huang Y."/>
            <person name="Zhou Y."/>
            <person name="Wang S."/>
            <person name="Zhao G.P."/>
            <person name="Liu X."/>
            <person name="St Leger R.J."/>
            <person name="Wang C."/>
        </authorList>
    </citation>
    <scope>NUCLEOTIDE SEQUENCE [LARGE SCALE GENOMIC DNA]</scope>
    <source>
        <strain evidence="3 4">CM01</strain>
    </source>
</reference>
<organism evidence="3 4">
    <name type="scientific">Cordyceps militaris (strain CM01)</name>
    <name type="common">Caterpillar fungus</name>
    <dbReference type="NCBI Taxonomy" id="983644"/>
    <lineage>
        <taxon>Eukaryota</taxon>
        <taxon>Fungi</taxon>
        <taxon>Dikarya</taxon>
        <taxon>Ascomycota</taxon>
        <taxon>Pezizomycotina</taxon>
        <taxon>Sordariomycetes</taxon>
        <taxon>Hypocreomycetidae</taxon>
        <taxon>Hypocreales</taxon>
        <taxon>Cordycipitaceae</taxon>
        <taxon>Cordyceps</taxon>
    </lineage>
</organism>
<accession>G3JPN0</accession>
<feature type="region of interest" description="Disordered" evidence="1">
    <location>
        <begin position="451"/>
        <end position="475"/>
    </location>
</feature>
<feature type="region of interest" description="Disordered" evidence="1">
    <location>
        <begin position="298"/>
        <end position="328"/>
    </location>
</feature>
<dbReference type="OrthoDB" id="4866396at2759"/>
<proteinExistence type="predicted"/>
<dbReference type="eggNOG" id="ENOG502SUMX">
    <property type="taxonomic scope" value="Eukaryota"/>
</dbReference>
<keyword evidence="2" id="KW-0472">Membrane</keyword>
<dbReference type="AlphaFoldDB" id="G3JPN0"/>
<sequence length="475" mass="50628">MANGTRQLHQCKTAACAQQKKYVIIAPRHAGKNLQNCYDRGLKDSCSHVMNSTSVAPAALPALTTPFAAPASCTDVFGSTITYRTGFDGADATHYTVYAAPPPSAGACQAAGANVHRDGATIVVRPGVCPSGWVAYNLAVDGPQYYPNPSDAASVTFAAICCSSSRGDSGFSATDTLNSIPSFGPACTRLVASTQTVSAGQTTTSLTLSAHAAWRIQWKAGDAPTLTPQPPSMELCYDVQIPTWTPGAPVTGRNKCRSLKESPDKHQRNGLLWLAIVLPTVIGFLLILGSTMSPADHHPAAADELPGGGATLPPRACEPAPDTAPPALSSDEIKEKAARKALLHGMLTAGGKNKEMMEWWREFKRLETELRAARPKKHRRDGKKRRSLLQISDEALGSIGEDEPLETTSAASSSAPDPEPVSPHAGRYPYFVNMDVVEAAERLADAEITAARHARSVRRRAKRDEQNQRLENDAA</sequence>
<evidence type="ECO:0000256" key="1">
    <source>
        <dbReference type="SAM" id="MobiDB-lite"/>
    </source>
</evidence>
<evidence type="ECO:0000313" key="4">
    <source>
        <dbReference type="Proteomes" id="UP000001610"/>
    </source>
</evidence>
<keyword evidence="4" id="KW-1185">Reference proteome</keyword>
<feature type="compositionally biased region" description="Basic residues" evidence="1">
    <location>
        <begin position="452"/>
        <end position="461"/>
    </location>
</feature>
<evidence type="ECO:0000313" key="3">
    <source>
        <dbReference type="EMBL" id="EGX89079.1"/>
    </source>
</evidence>
<dbReference type="HOGENOM" id="CLU_574931_0_0_1"/>
<feature type="compositionally biased region" description="Low complexity" evidence="1">
    <location>
        <begin position="406"/>
        <end position="416"/>
    </location>
</feature>
<evidence type="ECO:0000256" key="2">
    <source>
        <dbReference type="SAM" id="Phobius"/>
    </source>
</evidence>
<dbReference type="Proteomes" id="UP000001610">
    <property type="component" value="Unassembled WGS sequence"/>
</dbReference>
<name>G3JPN0_CORMM</name>